<feature type="transmembrane region" description="Helical" evidence="1">
    <location>
        <begin position="180"/>
        <end position="202"/>
    </location>
</feature>
<protein>
    <submittedName>
        <fullName evidence="2">O-antigen polymerase</fullName>
    </submittedName>
</protein>
<dbReference type="EMBL" id="JBHRUJ010000014">
    <property type="protein sequence ID" value="MFC3210890.1"/>
    <property type="molecule type" value="Genomic_DNA"/>
</dbReference>
<feature type="transmembrane region" description="Helical" evidence="1">
    <location>
        <begin position="209"/>
        <end position="242"/>
    </location>
</feature>
<feature type="transmembrane region" description="Helical" evidence="1">
    <location>
        <begin position="46"/>
        <end position="64"/>
    </location>
</feature>
<dbReference type="RefSeq" id="WP_377280287.1">
    <property type="nucleotide sequence ID" value="NZ_JBHRUJ010000014.1"/>
</dbReference>
<keyword evidence="3" id="KW-1185">Reference proteome</keyword>
<feature type="transmembrane region" description="Helical" evidence="1">
    <location>
        <begin position="248"/>
        <end position="269"/>
    </location>
</feature>
<evidence type="ECO:0000313" key="3">
    <source>
        <dbReference type="Proteomes" id="UP001595625"/>
    </source>
</evidence>
<keyword evidence="1" id="KW-1133">Transmembrane helix</keyword>
<name>A0ABV7KN57_PLAOK</name>
<keyword evidence="1" id="KW-0472">Membrane</keyword>
<dbReference type="Proteomes" id="UP001595625">
    <property type="component" value="Unassembled WGS sequence"/>
</dbReference>
<sequence>MHKINYFIQFLSIIFLKAIFDYLYFVCVSKYFMGDLFYLNYSSEKHLYSYILLVIVSIFVIPLINQPNKPSRVVILILFLSIIVPILTLYAYQDADNYYVAAIVISFILIILQIMYFPILKFRILHASLMNTLLLGIILIYIYVYSYLIFTGGLTRFNFNLKEVYDVRAEYVTMAAKGPLLGYFITWVGNSFNMGALVWGLFKKNRNIIILAIVLQLLLFGMTNFKSFLFAPVLVMSLYFLAKRKSLLLYSTISITMILMFSYLFFIFYNDHQWSSMFIRRQFFVPSNLHLIYYDFFKEDYNPYINLSNSIFSSFLEYPYQASVTRIISWEYWNRDFGPNVGFLGDAYSHFGFLGMFLFAFILGLILRILDSFVTMLPSYLISALIAIPAFSLVNSALFTTLLTHGFLVSLLTLLIMGNLLYKKEKK</sequence>
<gene>
    <name evidence="2" type="ORF">ACFOEJ_07410</name>
</gene>
<keyword evidence="1" id="KW-0812">Transmembrane</keyword>
<feature type="transmembrane region" description="Helical" evidence="1">
    <location>
        <begin position="129"/>
        <end position="150"/>
    </location>
</feature>
<accession>A0ABV7KN57</accession>
<proteinExistence type="predicted"/>
<feature type="transmembrane region" description="Helical" evidence="1">
    <location>
        <begin position="98"/>
        <end position="117"/>
    </location>
</feature>
<evidence type="ECO:0000256" key="1">
    <source>
        <dbReference type="SAM" id="Phobius"/>
    </source>
</evidence>
<comment type="caution">
    <text evidence="2">The sequence shown here is derived from an EMBL/GenBank/DDBJ whole genome shotgun (WGS) entry which is preliminary data.</text>
</comment>
<feature type="transmembrane region" description="Helical" evidence="1">
    <location>
        <begin position="405"/>
        <end position="422"/>
    </location>
</feature>
<reference evidence="3" key="1">
    <citation type="journal article" date="2019" name="Int. J. Syst. Evol. Microbiol.">
        <title>The Global Catalogue of Microorganisms (GCM) 10K type strain sequencing project: providing services to taxonomists for standard genome sequencing and annotation.</title>
        <authorList>
            <consortium name="The Broad Institute Genomics Platform"/>
            <consortium name="The Broad Institute Genome Sequencing Center for Infectious Disease"/>
            <person name="Wu L."/>
            <person name="Ma J."/>
        </authorList>
    </citation>
    <scope>NUCLEOTIDE SEQUENCE [LARGE SCALE GENOMIC DNA]</scope>
    <source>
        <strain evidence="3">CCM 320</strain>
    </source>
</reference>
<evidence type="ECO:0000313" key="2">
    <source>
        <dbReference type="EMBL" id="MFC3210890.1"/>
    </source>
</evidence>
<feature type="transmembrane region" description="Helical" evidence="1">
    <location>
        <begin position="73"/>
        <end position="92"/>
    </location>
</feature>
<feature type="transmembrane region" description="Helical" evidence="1">
    <location>
        <begin position="347"/>
        <end position="367"/>
    </location>
</feature>
<feature type="transmembrane region" description="Helical" evidence="1">
    <location>
        <begin position="7"/>
        <end position="26"/>
    </location>
</feature>
<organism evidence="2 3">
    <name type="scientific">Planomicrobium okeanokoites</name>
    <name type="common">Planococcus okeanokoites</name>
    <name type="synonym">Flavobacterium okeanokoites</name>
    <dbReference type="NCBI Taxonomy" id="244"/>
    <lineage>
        <taxon>Bacteria</taxon>
        <taxon>Bacillati</taxon>
        <taxon>Bacillota</taxon>
        <taxon>Bacilli</taxon>
        <taxon>Bacillales</taxon>
        <taxon>Caryophanaceae</taxon>
        <taxon>Planomicrobium</taxon>
    </lineage>
</organism>
<feature type="transmembrane region" description="Helical" evidence="1">
    <location>
        <begin position="379"/>
        <end position="399"/>
    </location>
</feature>